<evidence type="ECO:0000313" key="10">
    <source>
        <dbReference type="EMBL" id="AHC15420.1"/>
    </source>
</evidence>
<feature type="transmembrane region" description="Helical" evidence="7">
    <location>
        <begin position="12"/>
        <end position="31"/>
    </location>
</feature>
<dbReference type="PROSITE" id="PS50893">
    <property type="entry name" value="ABC_TRANSPORTER_2"/>
    <property type="match status" value="1"/>
</dbReference>
<dbReference type="AlphaFoldDB" id="V5WIG5"/>
<dbReference type="SUPFAM" id="SSF90123">
    <property type="entry name" value="ABC transporter transmembrane region"/>
    <property type="match status" value="1"/>
</dbReference>
<feature type="transmembrane region" description="Helical" evidence="7">
    <location>
        <begin position="104"/>
        <end position="125"/>
    </location>
</feature>
<dbReference type="Pfam" id="PF00664">
    <property type="entry name" value="ABC_membrane"/>
    <property type="match status" value="1"/>
</dbReference>
<dbReference type="InterPro" id="IPR036640">
    <property type="entry name" value="ABC1_TM_sf"/>
</dbReference>
<evidence type="ECO:0000256" key="3">
    <source>
        <dbReference type="ARBA" id="ARBA00022741"/>
    </source>
</evidence>
<evidence type="ECO:0000313" key="11">
    <source>
        <dbReference type="Proteomes" id="UP000018680"/>
    </source>
</evidence>
<evidence type="ECO:0000256" key="5">
    <source>
        <dbReference type="ARBA" id="ARBA00022989"/>
    </source>
</evidence>
<feature type="transmembrane region" description="Helical" evidence="7">
    <location>
        <begin position="77"/>
        <end position="98"/>
    </location>
</feature>
<sequence>MSVSRSLLKAMMLILGLIFTAVGVVGVFLPFLPTTPFLLVAAGLFLRSSESLHRKLMNHPKFGPAIRRIQEGKGISLRTKILSSLIAGSMILAFAIWGTDSLHLRIFLGVIIVAKLVTMAVLPTYRPDTDESGERPVRSKAFRIQAPRLLTLLVFAAGSAFVLIQVLFALELGRWSISLIGGVTVFPLALLAYSAIRWVLIMANRFLGGIISRGVRIKTRRRLLAAIAEGGAEAVREKGIGNYQEMLSERIESLDPMYSLFLPQLFIGIISPIAVIAVIMTYDRYTALMLAAVLPVTPLILGLLARNFARVGKQYSRSAAELGAWYVESIRALPTLAVFQRINSYRLRLAKTSGTLKDTTIKLLTVNQLSILLVEVFFSLALVAFATFLGVRRFQSGFLPGAFALAVPFLTIELIRPINLVGAFFFAGAAGRQSKKMIEAEINELERLNRPIRIEASGSPDDNRHAPESIEGSPGLIIRELSFAYPSNPHHRVLDGFSLSLKRGEIIGIRGPSGSGKSTLAKMILGYHRPQRGSIVLDGRELSDLPRNERMSLVGYLPQRPYLFGRTLRENLVMGRPDPGDEVLQSALRAAGLNSFAERGLDSPVGENAAQVSGGERMRLALARVLLSGASYIVLDEPTAEIDGITELGIWQELRRTGAGIIAIAHRKRTLSACDSVVDMPAVARISGVRS</sequence>
<dbReference type="InterPro" id="IPR017871">
    <property type="entry name" value="ABC_transporter-like_CS"/>
</dbReference>
<comment type="subcellular location">
    <subcellularLocation>
        <location evidence="1">Cell membrane</location>
        <topology evidence="1">Multi-pass membrane protein</topology>
    </subcellularLocation>
</comment>
<dbReference type="GO" id="GO:0140359">
    <property type="term" value="F:ABC-type transporter activity"/>
    <property type="evidence" value="ECO:0007669"/>
    <property type="project" value="InterPro"/>
</dbReference>
<dbReference type="OrthoDB" id="341671at2"/>
<accession>V5WIG5</accession>
<evidence type="ECO:0000259" key="9">
    <source>
        <dbReference type="PROSITE" id="PS50929"/>
    </source>
</evidence>
<dbReference type="InterPro" id="IPR011527">
    <property type="entry name" value="ABC1_TM_dom"/>
</dbReference>
<feature type="domain" description="ABC transmembrane type-1" evidence="9">
    <location>
        <begin position="152"/>
        <end position="425"/>
    </location>
</feature>
<dbReference type="KEGG" id="slr:L21SP2_2051"/>
<dbReference type="Pfam" id="PF04304">
    <property type="entry name" value="DUF454"/>
    <property type="match status" value="1"/>
</dbReference>
<feature type="transmembrane region" description="Helical" evidence="7">
    <location>
        <begin position="146"/>
        <end position="169"/>
    </location>
</feature>
<evidence type="ECO:0000256" key="6">
    <source>
        <dbReference type="ARBA" id="ARBA00023136"/>
    </source>
</evidence>
<dbReference type="Pfam" id="PF00005">
    <property type="entry name" value="ABC_tran"/>
    <property type="match status" value="1"/>
</dbReference>
<dbReference type="PROSITE" id="PS50929">
    <property type="entry name" value="ABC_TM1F"/>
    <property type="match status" value="1"/>
</dbReference>
<proteinExistence type="predicted"/>
<keyword evidence="5 7" id="KW-1133">Transmembrane helix</keyword>
<dbReference type="GO" id="GO:0016887">
    <property type="term" value="F:ATP hydrolysis activity"/>
    <property type="evidence" value="ECO:0007669"/>
    <property type="project" value="InterPro"/>
</dbReference>
<dbReference type="SUPFAM" id="SSF52540">
    <property type="entry name" value="P-loop containing nucleoside triphosphate hydrolases"/>
    <property type="match status" value="1"/>
</dbReference>
<dbReference type="PANTHER" id="PTHR24221">
    <property type="entry name" value="ATP-BINDING CASSETTE SUB-FAMILY B"/>
    <property type="match status" value="1"/>
</dbReference>
<evidence type="ECO:0000256" key="1">
    <source>
        <dbReference type="ARBA" id="ARBA00004651"/>
    </source>
</evidence>
<feature type="transmembrane region" description="Helical" evidence="7">
    <location>
        <begin position="371"/>
        <end position="391"/>
    </location>
</feature>
<dbReference type="EMBL" id="CP006939">
    <property type="protein sequence ID" value="AHC15420.1"/>
    <property type="molecule type" value="Genomic_DNA"/>
</dbReference>
<reference evidence="10 11" key="1">
    <citation type="journal article" date="2015" name="Stand. Genomic Sci.">
        <title>Complete genome sequence and description of Salinispira pacifica gen. nov., sp. nov., a novel spirochaete isolated form a hypersaline microbial mat.</title>
        <authorList>
            <person name="Ben Hania W."/>
            <person name="Joseph M."/>
            <person name="Schumann P."/>
            <person name="Bunk B."/>
            <person name="Fiebig A."/>
            <person name="Sproer C."/>
            <person name="Klenk H.P."/>
            <person name="Fardeau M.L."/>
            <person name="Spring S."/>
        </authorList>
    </citation>
    <scope>NUCLEOTIDE SEQUENCE [LARGE SCALE GENOMIC DNA]</scope>
    <source>
        <strain evidence="10 11">L21-RPul-D2</strain>
    </source>
</reference>
<protein>
    <recommendedName>
        <fullName evidence="12">Transport ATP-binding protein CydD</fullName>
    </recommendedName>
</protein>
<dbReference type="Gene3D" id="1.20.1560.10">
    <property type="entry name" value="ABC transporter type 1, transmembrane domain"/>
    <property type="match status" value="1"/>
</dbReference>
<feature type="transmembrane region" description="Helical" evidence="7">
    <location>
        <begin position="288"/>
        <end position="309"/>
    </location>
</feature>
<feature type="transmembrane region" description="Helical" evidence="7">
    <location>
        <begin position="403"/>
        <end position="427"/>
    </location>
</feature>
<evidence type="ECO:0000256" key="2">
    <source>
        <dbReference type="ARBA" id="ARBA00022692"/>
    </source>
</evidence>
<dbReference type="eggNOG" id="COG4988">
    <property type="taxonomic scope" value="Bacteria"/>
</dbReference>
<dbReference type="STRING" id="1307761.L21SP2_2051"/>
<dbReference type="PROSITE" id="PS00211">
    <property type="entry name" value="ABC_TRANSPORTER_1"/>
    <property type="match status" value="1"/>
</dbReference>
<feature type="domain" description="ABC transporter" evidence="8">
    <location>
        <begin position="476"/>
        <end position="690"/>
    </location>
</feature>
<feature type="transmembrane region" description="Helical" evidence="7">
    <location>
        <begin position="260"/>
        <end position="282"/>
    </location>
</feature>
<evidence type="ECO:0000256" key="4">
    <source>
        <dbReference type="ARBA" id="ARBA00022840"/>
    </source>
</evidence>
<dbReference type="InterPro" id="IPR003439">
    <property type="entry name" value="ABC_transporter-like_ATP-bd"/>
</dbReference>
<dbReference type="InterPro" id="IPR027417">
    <property type="entry name" value="P-loop_NTPase"/>
</dbReference>
<dbReference type="HOGENOM" id="CLU_000604_84_9_12"/>
<dbReference type="GO" id="GO:0005524">
    <property type="term" value="F:ATP binding"/>
    <property type="evidence" value="ECO:0007669"/>
    <property type="project" value="UniProtKB-KW"/>
</dbReference>
<dbReference type="SMART" id="SM00382">
    <property type="entry name" value="AAA"/>
    <property type="match status" value="1"/>
</dbReference>
<dbReference type="Gene3D" id="3.40.50.300">
    <property type="entry name" value="P-loop containing nucleotide triphosphate hydrolases"/>
    <property type="match status" value="1"/>
</dbReference>
<keyword evidence="11" id="KW-1185">Reference proteome</keyword>
<evidence type="ECO:0000256" key="7">
    <source>
        <dbReference type="SAM" id="Phobius"/>
    </source>
</evidence>
<dbReference type="Proteomes" id="UP000018680">
    <property type="component" value="Chromosome"/>
</dbReference>
<evidence type="ECO:0000259" key="8">
    <source>
        <dbReference type="PROSITE" id="PS50893"/>
    </source>
</evidence>
<keyword evidence="2 7" id="KW-0812">Transmembrane</keyword>
<dbReference type="GO" id="GO:0005886">
    <property type="term" value="C:plasma membrane"/>
    <property type="evidence" value="ECO:0007669"/>
    <property type="project" value="UniProtKB-SubCell"/>
</dbReference>
<keyword evidence="3" id="KW-0547">Nucleotide-binding</keyword>
<evidence type="ECO:0008006" key="12">
    <source>
        <dbReference type="Google" id="ProtNLM"/>
    </source>
</evidence>
<dbReference type="CDD" id="cd03228">
    <property type="entry name" value="ABCC_MRP_Like"/>
    <property type="match status" value="1"/>
</dbReference>
<dbReference type="RefSeq" id="WP_024268335.1">
    <property type="nucleotide sequence ID" value="NC_023035.1"/>
</dbReference>
<keyword evidence="6 7" id="KW-0472">Membrane</keyword>
<dbReference type="InterPro" id="IPR039421">
    <property type="entry name" value="Type_1_exporter"/>
</dbReference>
<dbReference type="PANTHER" id="PTHR24221:SF654">
    <property type="entry name" value="ATP-BINDING CASSETTE SUB-FAMILY B MEMBER 6"/>
    <property type="match status" value="1"/>
</dbReference>
<name>V5WIG5_9SPIO</name>
<dbReference type="InterPro" id="IPR003593">
    <property type="entry name" value="AAA+_ATPase"/>
</dbReference>
<dbReference type="InterPro" id="IPR007401">
    <property type="entry name" value="DUF454"/>
</dbReference>
<gene>
    <name evidence="10" type="ORF">L21SP2_2051</name>
</gene>
<organism evidence="10 11">
    <name type="scientific">Salinispira pacifica</name>
    <dbReference type="NCBI Taxonomy" id="1307761"/>
    <lineage>
        <taxon>Bacteria</taxon>
        <taxon>Pseudomonadati</taxon>
        <taxon>Spirochaetota</taxon>
        <taxon>Spirochaetia</taxon>
        <taxon>Spirochaetales</taxon>
        <taxon>Spirochaetaceae</taxon>
        <taxon>Salinispira</taxon>
    </lineage>
</organism>
<keyword evidence="4" id="KW-0067">ATP-binding</keyword>
<feature type="transmembrane region" description="Helical" evidence="7">
    <location>
        <begin position="175"/>
        <end position="196"/>
    </location>
</feature>